<dbReference type="CDD" id="cd21115">
    <property type="entry name" value="legumain_C"/>
    <property type="match status" value="1"/>
</dbReference>
<proteinExistence type="inferred from homology"/>
<dbReference type="PANTHER" id="PTHR12000:SF42">
    <property type="entry name" value="LEGUMAIN"/>
    <property type="match status" value="1"/>
</dbReference>
<dbReference type="Pfam" id="PF01650">
    <property type="entry name" value="Peptidase_C13"/>
    <property type="match status" value="2"/>
</dbReference>
<feature type="domain" description="Legumain prodomain" evidence="3">
    <location>
        <begin position="361"/>
        <end position="452"/>
    </location>
</feature>
<sequence>MKVLLLAFFALFSFALGTPQNWALVVAGSNGYYNYRHQADAMHAYKMLREHGFDRNHLITMVYDDIANHPSNPIRGNIINFPGGPNVYSNDIDYRGNTVTAENFLKILFGDKNAMHGVGSGRVIESGPDDNIFVFFSDHGAPGIISFPVGGYLHAADLINTITKMHDAKKYHQMLLYIEACESGPQPCSPRPLHTRSPPIRLDRTRWFRSMFDGKLPADLHVFAATAANPTESSWACYWDDDRNAYLGDTFAVTVLEDSDRADMASETIGTQFARAKSLTTESHVMQYGDTAILALTLNNFLMGRSSYLPIKMIANAAPQPLPRASFDQVNSRDIVLATLLRTLPKQAPGSPEQAAHMAAIDAELAHRHTADRRTRALVHAVTGTGLHELSPRRMNALEPQVRDCLPHAIAAYEAACGQFSDYSIDHVKTLAHLCELGVAPAEVAKSALKQCRL</sequence>
<protein>
    <submittedName>
        <fullName evidence="4">Vacuolar-processing enzyme</fullName>
    </submittedName>
</protein>
<dbReference type="Proteomes" id="UP001141327">
    <property type="component" value="Unassembled WGS sequence"/>
</dbReference>
<dbReference type="PANTHER" id="PTHR12000">
    <property type="entry name" value="HEMOGLOBINASE FAMILY MEMBER"/>
    <property type="match status" value="1"/>
</dbReference>
<feature type="chain" id="PRO_5045402106" evidence="2">
    <location>
        <begin position="18"/>
        <end position="454"/>
    </location>
</feature>
<evidence type="ECO:0000259" key="3">
    <source>
        <dbReference type="Pfam" id="PF20985"/>
    </source>
</evidence>
<evidence type="ECO:0000313" key="5">
    <source>
        <dbReference type="Proteomes" id="UP001141327"/>
    </source>
</evidence>
<feature type="signal peptide" evidence="2">
    <location>
        <begin position="1"/>
        <end position="17"/>
    </location>
</feature>
<comment type="caution">
    <text evidence="4">The sequence shown here is derived from an EMBL/GenBank/DDBJ whole genome shotgun (WGS) entry which is preliminary data.</text>
</comment>
<dbReference type="Gene3D" id="1.10.132.130">
    <property type="match status" value="1"/>
</dbReference>
<dbReference type="InterPro" id="IPR048501">
    <property type="entry name" value="Legum_prodom"/>
</dbReference>
<organism evidence="4 5">
    <name type="scientific">Paratrimastix pyriformis</name>
    <dbReference type="NCBI Taxonomy" id="342808"/>
    <lineage>
        <taxon>Eukaryota</taxon>
        <taxon>Metamonada</taxon>
        <taxon>Preaxostyla</taxon>
        <taxon>Paratrimastigidae</taxon>
        <taxon>Paratrimastix</taxon>
    </lineage>
</organism>
<dbReference type="InterPro" id="IPR001096">
    <property type="entry name" value="Peptidase_C13"/>
</dbReference>
<dbReference type="InterPro" id="IPR046427">
    <property type="entry name" value="Legumain_prodom_sf"/>
</dbReference>
<gene>
    <name evidence="4" type="ORF">PAPYR_4863</name>
</gene>
<accession>A0ABQ8UKG9</accession>
<dbReference type="PRINTS" id="PR00776">
    <property type="entry name" value="HEMOGLOBNASE"/>
</dbReference>
<name>A0ABQ8UKG9_9EUKA</name>
<evidence type="ECO:0000256" key="1">
    <source>
        <dbReference type="ARBA" id="ARBA00009941"/>
    </source>
</evidence>
<keyword evidence="5" id="KW-1185">Reference proteome</keyword>
<reference evidence="4" key="1">
    <citation type="journal article" date="2022" name="bioRxiv">
        <title>Genomics of Preaxostyla Flagellates Illuminates Evolutionary Transitions and the Path Towards Mitochondrial Loss.</title>
        <authorList>
            <person name="Novak L.V.F."/>
            <person name="Treitli S.C."/>
            <person name="Pyrih J."/>
            <person name="Halakuc P."/>
            <person name="Pipaliya S.V."/>
            <person name="Vacek V."/>
            <person name="Brzon O."/>
            <person name="Soukal P."/>
            <person name="Eme L."/>
            <person name="Dacks J.B."/>
            <person name="Karnkowska A."/>
            <person name="Elias M."/>
            <person name="Hampl V."/>
        </authorList>
    </citation>
    <scope>NUCLEOTIDE SEQUENCE</scope>
    <source>
        <strain evidence="4">RCP-MX</strain>
    </source>
</reference>
<evidence type="ECO:0000313" key="4">
    <source>
        <dbReference type="EMBL" id="KAJ4459308.1"/>
    </source>
</evidence>
<dbReference type="EMBL" id="JAPMOS010000021">
    <property type="protein sequence ID" value="KAJ4459308.1"/>
    <property type="molecule type" value="Genomic_DNA"/>
</dbReference>
<evidence type="ECO:0000256" key="2">
    <source>
        <dbReference type="SAM" id="SignalP"/>
    </source>
</evidence>
<dbReference type="Pfam" id="PF20985">
    <property type="entry name" value="Legum_prodom"/>
    <property type="match status" value="1"/>
</dbReference>
<dbReference type="PIRSF" id="PIRSF019663">
    <property type="entry name" value="Legumain"/>
    <property type="match status" value="1"/>
</dbReference>
<dbReference type="Gene3D" id="3.40.50.1460">
    <property type="match status" value="2"/>
</dbReference>
<keyword evidence="2" id="KW-0732">Signal</keyword>
<comment type="similarity">
    <text evidence="1">Belongs to the peptidase C13 family.</text>
</comment>